<evidence type="ECO:0000313" key="2">
    <source>
        <dbReference type="Proteomes" id="UP000295304"/>
    </source>
</evidence>
<dbReference type="AlphaFoldDB" id="A0A4R3JD64"/>
<dbReference type="OrthoDB" id="8279740at2"/>
<comment type="caution">
    <text evidence="1">The sequence shown here is derived from an EMBL/GenBank/DDBJ whole genome shotgun (WGS) entry which is preliminary data.</text>
</comment>
<reference evidence="1 2" key="1">
    <citation type="submission" date="2019-03" db="EMBL/GenBank/DDBJ databases">
        <title>Genomic Encyclopedia of Type Strains, Phase IV (KMG-IV): sequencing the most valuable type-strain genomes for metagenomic binning, comparative biology and taxonomic classification.</title>
        <authorList>
            <person name="Goeker M."/>
        </authorList>
    </citation>
    <scope>NUCLEOTIDE SEQUENCE [LARGE SCALE GENOMIC DNA]</scope>
    <source>
        <strain evidence="1 2">DSM 101688</strain>
    </source>
</reference>
<keyword evidence="2" id="KW-1185">Reference proteome</keyword>
<sequence>MTPPPPPSDITAIDRALVPSGLRVMGAFHPTAANAPSSLTTVRTIVLIGNGGAAFWPIFTARRREEDDALDRWTRRVITPLAAAFNAEAFFPFDGPPYFPFQRWAVTANCAAPSPIGTLIHPRFGPWHAYRGALGFAQRLTISPPSAPLTTCRDCAAKPCLSACPVNAFAAEAYDDDACARHLKTDDGHDCLNEGCRARRACPVGKEHRYASAQAAFHMRAFLRTRREDAD</sequence>
<organism evidence="1 2">
    <name type="scientific">Varunaivibrio sulfuroxidans</name>
    <dbReference type="NCBI Taxonomy" id="1773489"/>
    <lineage>
        <taxon>Bacteria</taxon>
        <taxon>Pseudomonadati</taxon>
        <taxon>Pseudomonadota</taxon>
        <taxon>Alphaproteobacteria</taxon>
        <taxon>Rhodospirillales</taxon>
        <taxon>Magnetovibrionaceae</taxon>
        <taxon>Varunaivibrio</taxon>
    </lineage>
</organism>
<proteinExistence type="predicted"/>
<evidence type="ECO:0000313" key="1">
    <source>
        <dbReference type="EMBL" id="TCS63627.1"/>
    </source>
</evidence>
<dbReference type="EMBL" id="SLZW01000003">
    <property type="protein sequence ID" value="TCS63627.1"/>
    <property type="molecule type" value="Genomic_DNA"/>
</dbReference>
<dbReference type="Proteomes" id="UP000295304">
    <property type="component" value="Unassembled WGS sequence"/>
</dbReference>
<accession>A0A4R3JD64</accession>
<dbReference type="RefSeq" id="WP_132938590.1">
    <property type="nucleotide sequence ID" value="NZ_CP119676.1"/>
</dbReference>
<protein>
    <recommendedName>
        <fullName evidence="3">4Fe-4S ferredoxin-type domain-containing protein</fullName>
    </recommendedName>
</protein>
<gene>
    <name evidence="1" type="ORF">EDD55_103250</name>
</gene>
<name>A0A4R3JD64_9PROT</name>
<evidence type="ECO:0008006" key="3">
    <source>
        <dbReference type="Google" id="ProtNLM"/>
    </source>
</evidence>